<evidence type="ECO:0000313" key="2">
    <source>
        <dbReference type="EMBL" id="KAG7378581.1"/>
    </source>
</evidence>
<proteinExistence type="predicted"/>
<feature type="region of interest" description="Disordered" evidence="1">
    <location>
        <begin position="19"/>
        <end position="45"/>
    </location>
</feature>
<accession>A0A8T1VBZ7</accession>
<evidence type="ECO:0000256" key="1">
    <source>
        <dbReference type="SAM" id="MobiDB-lite"/>
    </source>
</evidence>
<dbReference type="EMBL" id="JAGDFM010000412">
    <property type="protein sequence ID" value="KAG7378581.1"/>
    <property type="molecule type" value="Genomic_DNA"/>
</dbReference>
<organism evidence="2 3">
    <name type="scientific">Phytophthora pseudosyringae</name>
    <dbReference type="NCBI Taxonomy" id="221518"/>
    <lineage>
        <taxon>Eukaryota</taxon>
        <taxon>Sar</taxon>
        <taxon>Stramenopiles</taxon>
        <taxon>Oomycota</taxon>
        <taxon>Peronosporomycetes</taxon>
        <taxon>Peronosporales</taxon>
        <taxon>Peronosporaceae</taxon>
        <taxon>Phytophthora</taxon>
    </lineage>
</organism>
<name>A0A8T1VBZ7_9STRA</name>
<protein>
    <submittedName>
        <fullName evidence="2">Uncharacterized protein</fullName>
    </submittedName>
</protein>
<comment type="caution">
    <text evidence="2">The sequence shown here is derived from an EMBL/GenBank/DDBJ whole genome shotgun (WGS) entry which is preliminary data.</text>
</comment>
<reference evidence="2" key="1">
    <citation type="submission" date="2021-02" db="EMBL/GenBank/DDBJ databases">
        <authorList>
            <person name="Palmer J.M."/>
        </authorList>
    </citation>
    <scope>NUCLEOTIDE SEQUENCE</scope>
    <source>
        <strain evidence="2">SCRP734</strain>
    </source>
</reference>
<sequence>MPVNLALAKATAATNRVKVAATAAKHDSSKKKRKDRTFDAPRPNVHPLHSFGPVFGSRHHGVFVQETRAQIKHCVKELAGRVAALSPLIATREDCKSVHMCMMRDGGVTVTLALFTKKFKAIKARVQQLPLVHYRVPSLALLKRVCTRIMDMSNIVRLSAYAMTLDEVIKAALELHRFKLHVKNCVLIDKR</sequence>
<gene>
    <name evidence="2" type="ORF">PHYPSEUDO_009914</name>
</gene>
<dbReference type="Proteomes" id="UP000694044">
    <property type="component" value="Unassembled WGS sequence"/>
</dbReference>
<dbReference type="AlphaFoldDB" id="A0A8T1VBZ7"/>
<evidence type="ECO:0000313" key="3">
    <source>
        <dbReference type="Proteomes" id="UP000694044"/>
    </source>
</evidence>
<keyword evidence="3" id="KW-1185">Reference proteome</keyword>